<gene>
    <name evidence="1" type="ORF">JD78_01447</name>
</gene>
<sequence length="105" mass="11567">MDTPRPQHLAAHELDRPVADIAGLIIDDLTWHERPIPAAAEPYLHTMLGLSTSDLRDRYGHARVADVVRGALDALDGWTSPTAVHVRHELRAALLAADETTPHRT</sequence>
<keyword evidence="2" id="KW-1185">Reference proteome</keyword>
<name>A0A562IQQ7_9ACTN</name>
<accession>A0A562IQQ7</accession>
<evidence type="ECO:0000313" key="1">
    <source>
        <dbReference type="EMBL" id="TWH72924.1"/>
    </source>
</evidence>
<protein>
    <submittedName>
        <fullName evidence="1">Uncharacterized protein</fullName>
    </submittedName>
</protein>
<dbReference type="EMBL" id="VLKF01000001">
    <property type="protein sequence ID" value="TWH72924.1"/>
    <property type="molecule type" value="Genomic_DNA"/>
</dbReference>
<organism evidence="1 2">
    <name type="scientific">Modestobacter roseus</name>
    <dbReference type="NCBI Taxonomy" id="1181884"/>
    <lineage>
        <taxon>Bacteria</taxon>
        <taxon>Bacillati</taxon>
        <taxon>Actinomycetota</taxon>
        <taxon>Actinomycetes</taxon>
        <taxon>Geodermatophilales</taxon>
        <taxon>Geodermatophilaceae</taxon>
        <taxon>Modestobacter</taxon>
    </lineage>
</organism>
<comment type="caution">
    <text evidence="1">The sequence shown here is derived from an EMBL/GenBank/DDBJ whole genome shotgun (WGS) entry which is preliminary data.</text>
</comment>
<reference evidence="1 2" key="1">
    <citation type="submission" date="2019-07" db="EMBL/GenBank/DDBJ databases">
        <title>R&amp;d 2014.</title>
        <authorList>
            <person name="Klenk H.-P."/>
        </authorList>
    </citation>
    <scope>NUCLEOTIDE SEQUENCE [LARGE SCALE GENOMIC DNA]</scope>
    <source>
        <strain evidence="1 2">DSM 45764</strain>
    </source>
</reference>
<dbReference type="Proteomes" id="UP000321490">
    <property type="component" value="Unassembled WGS sequence"/>
</dbReference>
<proteinExistence type="predicted"/>
<dbReference type="AlphaFoldDB" id="A0A562IQQ7"/>
<dbReference type="RefSeq" id="WP_153360898.1">
    <property type="nucleotide sequence ID" value="NZ_JABGDC010000104.1"/>
</dbReference>
<evidence type="ECO:0000313" key="2">
    <source>
        <dbReference type="Proteomes" id="UP000321490"/>
    </source>
</evidence>